<gene>
    <name evidence="1" type="ORF">HSACCH_00113</name>
</gene>
<sequence>MKLKTVKTLLKTETIFEDCGIMDDHEIKNACGEDLEIKNACGADLMSDVLAFSNQKTLLLTGLTNPQVVRTAEMVEIKVIVFVRGKKPQVETISLANQLNICLYSTEKSLFESCGLLYQNGIGPEAMNYIEETSK</sequence>
<evidence type="ECO:0000313" key="1">
    <source>
        <dbReference type="EMBL" id="CCU77721.1"/>
    </source>
</evidence>
<organism evidence="1 2">
    <name type="scientific">Halanaerobium saccharolyticum subsp. saccharolyticum DSM 6643</name>
    <dbReference type="NCBI Taxonomy" id="1293054"/>
    <lineage>
        <taxon>Bacteria</taxon>
        <taxon>Bacillati</taxon>
        <taxon>Bacillota</taxon>
        <taxon>Clostridia</taxon>
        <taxon>Halanaerobiales</taxon>
        <taxon>Halanaerobiaceae</taxon>
        <taxon>Halanaerobium</taxon>
    </lineage>
</organism>
<dbReference type="RefSeq" id="WP_005487079.1">
    <property type="nucleotide sequence ID" value="NZ_CAUI01000005.1"/>
</dbReference>
<dbReference type="STRING" id="1293054.HSACCH_00113"/>
<dbReference type="AlphaFoldDB" id="M5DXP9"/>
<dbReference type="SUPFAM" id="SSF75138">
    <property type="entry name" value="HprK N-terminal domain-like"/>
    <property type="match status" value="1"/>
</dbReference>
<accession>M5DXP9</accession>
<proteinExistence type="predicted"/>
<dbReference type="OrthoDB" id="9800390at2"/>
<dbReference type="EMBL" id="CAUI01000005">
    <property type="protein sequence ID" value="CCU77721.1"/>
    <property type="molecule type" value="Genomic_DNA"/>
</dbReference>
<evidence type="ECO:0000313" key="2">
    <source>
        <dbReference type="Proteomes" id="UP000012063"/>
    </source>
</evidence>
<keyword evidence="2" id="KW-1185">Reference proteome</keyword>
<dbReference type="eggNOG" id="COG4109">
    <property type="taxonomic scope" value="Bacteria"/>
</dbReference>
<reference evidence="2" key="1">
    <citation type="journal article" date="2013" name="Genome Announc.">
        <title>Genome Sequence of Halanaerobium saccharolyticum subsp. saccharolyticum Strain DSM 6643T, a Halophilic Hydrogen-Producing Bacterium.</title>
        <authorList>
            <person name="Kivisto A."/>
            <person name="Larjo A."/>
            <person name="Ciranna A."/>
            <person name="Santala V."/>
            <person name="Roos C."/>
            <person name="Karp M."/>
        </authorList>
    </citation>
    <scope>NUCLEOTIDE SEQUENCE [LARGE SCALE GENOMIC DNA]</scope>
    <source>
        <strain evidence="2">DSM 6643</strain>
    </source>
</reference>
<comment type="caution">
    <text evidence="1">The sequence shown here is derived from an EMBL/GenBank/DDBJ whole genome shotgun (WGS) entry which is preliminary data.</text>
</comment>
<protein>
    <submittedName>
        <fullName evidence="1">FIG168740: DRTGG domain-containing protein</fullName>
    </submittedName>
</protein>
<dbReference type="InParanoid" id="M5DXP9"/>
<dbReference type="Gene3D" id="3.40.1390.20">
    <property type="entry name" value="HprK N-terminal domain-like"/>
    <property type="match status" value="1"/>
</dbReference>
<dbReference type="InterPro" id="IPR028979">
    <property type="entry name" value="Ser_kin/Pase_Hpr-like_N_sf"/>
</dbReference>
<dbReference type="Proteomes" id="UP000012063">
    <property type="component" value="Unassembled WGS sequence"/>
</dbReference>
<name>M5DXP9_9FIRM</name>